<gene>
    <name evidence="2" type="ORF">PCL_12099</name>
</gene>
<sequence>MSDTSGPVCHPNSSYLLSSLWGPHWEPTAAFVPSSSVVLDETQCYPQPTFLKQDAPPLRSDVSYSRELPTGNRVPDDTPGNSTRLDEHSPGSNGYAGLAPDSMADTAPNLVPQQLPRGSKRGPFSDATLRWQTAETRKIGSCIRCTMQRTRCKSNPVDPRGECLTCSNLTGQSHRHFPCMRYKLTSLRLIQPEYGRGDQWIRIWNHMILNPIQSWTAVQAKPIRISDGLGNKCIEVFVREFVGNNRQERMQVDVDTGSGACSILAPAHALIDLKACEAAYANYIPEITGSALKQFSGPPDQLLYQTYRLACQIYQDPTTPNDSLQLLGLAFKLWTAVRLLTIPTFIVADTTLDQARPLARRTPVPPAVSAQMQIVLLHYIQGSIRPDLISKLRSMMRRNRKDAWLTMYLATFILLHNITLLMAHDASEERCRGTNVDLLPMSPSAAV</sequence>
<evidence type="ECO:0000256" key="1">
    <source>
        <dbReference type="SAM" id="MobiDB-lite"/>
    </source>
</evidence>
<dbReference type="PANTHER" id="PTHR35392:SF3">
    <property type="entry name" value="ZN(2)-C6 FUNGAL-TYPE DOMAIN-CONTAINING PROTEIN"/>
    <property type="match status" value="1"/>
</dbReference>
<dbReference type="InterPro" id="IPR052973">
    <property type="entry name" value="Fungal_sec-metab_reg_TF"/>
</dbReference>
<comment type="caution">
    <text evidence="2">The sequence shown here is derived from an EMBL/GenBank/DDBJ whole genome shotgun (WGS) entry which is preliminary data.</text>
</comment>
<reference evidence="2 3" key="1">
    <citation type="journal article" date="2016" name="Front. Microbiol.">
        <title>Genome and transcriptome sequences reveal the specific parasitism of the nematophagous Purpureocillium lilacinum 36-1.</title>
        <authorList>
            <person name="Xie J."/>
            <person name="Li S."/>
            <person name="Mo C."/>
            <person name="Xiao X."/>
            <person name="Peng D."/>
            <person name="Wang G."/>
            <person name="Xiao Y."/>
        </authorList>
    </citation>
    <scope>NUCLEOTIDE SEQUENCE [LARGE SCALE GENOMIC DNA]</scope>
    <source>
        <strain evidence="2 3">36-1</strain>
    </source>
</reference>
<evidence type="ECO:0000313" key="2">
    <source>
        <dbReference type="EMBL" id="PWI64147.1"/>
    </source>
</evidence>
<protein>
    <recommendedName>
        <fullName evidence="4">Zn(2)-C6 fungal-type domain-containing protein</fullName>
    </recommendedName>
</protein>
<accession>A0A2U3DPG6</accession>
<dbReference type="AlphaFoldDB" id="A0A2U3DPG6"/>
<dbReference type="EMBL" id="LCWV01000087">
    <property type="protein sequence ID" value="PWI64147.1"/>
    <property type="molecule type" value="Genomic_DNA"/>
</dbReference>
<feature type="region of interest" description="Disordered" evidence="1">
    <location>
        <begin position="48"/>
        <end position="125"/>
    </location>
</feature>
<dbReference type="Proteomes" id="UP000245956">
    <property type="component" value="Unassembled WGS sequence"/>
</dbReference>
<proteinExistence type="predicted"/>
<name>A0A2U3DPG6_PURLI</name>
<evidence type="ECO:0008006" key="4">
    <source>
        <dbReference type="Google" id="ProtNLM"/>
    </source>
</evidence>
<organism evidence="2 3">
    <name type="scientific">Purpureocillium lilacinum</name>
    <name type="common">Paecilomyces lilacinus</name>
    <dbReference type="NCBI Taxonomy" id="33203"/>
    <lineage>
        <taxon>Eukaryota</taxon>
        <taxon>Fungi</taxon>
        <taxon>Dikarya</taxon>
        <taxon>Ascomycota</taxon>
        <taxon>Pezizomycotina</taxon>
        <taxon>Sordariomycetes</taxon>
        <taxon>Hypocreomycetidae</taxon>
        <taxon>Hypocreales</taxon>
        <taxon>Ophiocordycipitaceae</taxon>
        <taxon>Purpureocillium</taxon>
    </lineage>
</organism>
<evidence type="ECO:0000313" key="3">
    <source>
        <dbReference type="Proteomes" id="UP000245956"/>
    </source>
</evidence>
<dbReference type="PANTHER" id="PTHR35392">
    <property type="entry name" value="ZN(II)2CYS6 TRANSCRIPTION FACTOR (EUROFUNG)-RELATED-RELATED"/>
    <property type="match status" value="1"/>
</dbReference>